<keyword evidence="4" id="KW-1185">Reference proteome</keyword>
<sequence>MSFGNRFLLASLFLGIVLTRFSHCNQVVLLDTTSVLGELGWKTYPINGRSQAADKSDPPGAYKHSVM</sequence>
<dbReference type="Proteomes" id="UP001331515">
    <property type="component" value="Unassembled WGS sequence"/>
</dbReference>
<feature type="region of interest" description="Disordered" evidence="1">
    <location>
        <begin position="47"/>
        <end position="67"/>
    </location>
</feature>
<evidence type="ECO:0008006" key="5">
    <source>
        <dbReference type="Google" id="ProtNLM"/>
    </source>
</evidence>
<protein>
    <recommendedName>
        <fullName evidence="5">Secreted protein</fullName>
    </recommendedName>
</protein>
<accession>A0AAN8HMB2</accession>
<evidence type="ECO:0000313" key="3">
    <source>
        <dbReference type="EMBL" id="KAK5921156.1"/>
    </source>
</evidence>
<gene>
    <name evidence="3" type="ORF">CgunFtcFv8_024882</name>
</gene>
<comment type="caution">
    <text evidence="3">The sequence shown here is derived from an EMBL/GenBank/DDBJ whole genome shotgun (WGS) entry which is preliminary data.</text>
</comment>
<dbReference type="EMBL" id="JAURVH010001523">
    <property type="protein sequence ID" value="KAK5921156.1"/>
    <property type="molecule type" value="Genomic_DNA"/>
</dbReference>
<evidence type="ECO:0000313" key="4">
    <source>
        <dbReference type="Proteomes" id="UP001331515"/>
    </source>
</evidence>
<keyword evidence="2" id="KW-0732">Signal</keyword>
<organism evidence="3 4">
    <name type="scientific">Champsocephalus gunnari</name>
    <name type="common">Mackerel icefish</name>
    <dbReference type="NCBI Taxonomy" id="52237"/>
    <lineage>
        <taxon>Eukaryota</taxon>
        <taxon>Metazoa</taxon>
        <taxon>Chordata</taxon>
        <taxon>Craniata</taxon>
        <taxon>Vertebrata</taxon>
        <taxon>Euteleostomi</taxon>
        <taxon>Actinopterygii</taxon>
        <taxon>Neopterygii</taxon>
        <taxon>Teleostei</taxon>
        <taxon>Neoteleostei</taxon>
        <taxon>Acanthomorphata</taxon>
        <taxon>Eupercaria</taxon>
        <taxon>Perciformes</taxon>
        <taxon>Notothenioidei</taxon>
        <taxon>Channichthyidae</taxon>
        <taxon>Champsocephalus</taxon>
    </lineage>
</organism>
<feature type="signal peptide" evidence="2">
    <location>
        <begin position="1"/>
        <end position="24"/>
    </location>
</feature>
<dbReference type="AlphaFoldDB" id="A0AAN8HMB2"/>
<evidence type="ECO:0000256" key="1">
    <source>
        <dbReference type="SAM" id="MobiDB-lite"/>
    </source>
</evidence>
<name>A0AAN8HMB2_CHAGU</name>
<feature type="chain" id="PRO_5042820113" description="Secreted protein" evidence="2">
    <location>
        <begin position="25"/>
        <end position="67"/>
    </location>
</feature>
<proteinExistence type="predicted"/>
<reference evidence="3 4" key="1">
    <citation type="journal article" date="2023" name="Mol. Biol. Evol.">
        <title>Genomics of Secondarily Temperate Adaptation in the Only Non-Antarctic Icefish.</title>
        <authorList>
            <person name="Rivera-Colon A.G."/>
            <person name="Rayamajhi N."/>
            <person name="Minhas B.F."/>
            <person name="Madrigal G."/>
            <person name="Bilyk K.T."/>
            <person name="Yoon V."/>
            <person name="Hune M."/>
            <person name="Gregory S."/>
            <person name="Cheng C.H.C."/>
            <person name="Catchen J.M."/>
        </authorList>
    </citation>
    <scope>NUCLEOTIDE SEQUENCE [LARGE SCALE GENOMIC DNA]</scope>
    <source>
        <tissue evidence="3">White muscle</tissue>
    </source>
</reference>
<evidence type="ECO:0000256" key="2">
    <source>
        <dbReference type="SAM" id="SignalP"/>
    </source>
</evidence>